<sequence>MHTPRSPAEAPSIFHSGIPTTQWKASTNQIVATQTVSAGTPDKINKRGVEDKPVSKTLFSLSALITGMISDTRRAAETHAPAPWRSVEKAA</sequence>
<protein>
    <submittedName>
        <fullName evidence="1 2">Uncharacterized protein</fullName>
    </submittedName>
</protein>
<gene>
    <name evidence="1" type="ORF">IscW_ISCW008273</name>
</gene>
<dbReference type="AlphaFoldDB" id="B7PS48"/>
<dbReference type="HOGENOM" id="CLU_2429516_0_0_1"/>
<evidence type="ECO:0000313" key="1">
    <source>
        <dbReference type="EMBL" id="EEC09420.1"/>
    </source>
</evidence>
<accession>B7PS48</accession>
<organism>
    <name type="scientific">Ixodes scapularis</name>
    <name type="common">Black-legged tick</name>
    <name type="synonym">Deer tick</name>
    <dbReference type="NCBI Taxonomy" id="6945"/>
    <lineage>
        <taxon>Eukaryota</taxon>
        <taxon>Metazoa</taxon>
        <taxon>Ecdysozoa</taxon>
        <taxon>Arthropoda</taxon>
        <taxon>Chelicerata</taxon>
        <taxon>Arachnida</taxon>
        <taxon>Acari</taxon>
        <taxon>Parasitiformes</taxon>
        <taxon>Ixodida</taxon>
        <taxon>Ixodoidea</taxon>
        <taxon>Ixodidae</taxon>
        <taxon>Ixodinae</taxon>
        <taxon>Ixodes</taxon>
    </lineage>
</organism>
<dbReference type="Proteomes" id="UP000001555">
    <property type="component" value="Unassembled WGS sequence"/>
</dbReference>
<evidence type="ECO:0000313" key="3">
    <source>
        <dbReference type="Proteomes" id="UP000001555"/>
    </source>
</evidence>
<dbReference type="EMBL" id="ABJB010353570">
    <property type="status" value="NOT_ANNOTATED_CDS"/>
    <property type="molecule type" value="Genomic_DNA"/>
</dbReference>
<reference evidence="2" key="2">
    <citation type="submission" date="2020-05" db="UniProtKB">
        <authorList>
            <consortium name="EnsemblMetazoa"/>
        </authorList>
    </citation>
    <scope>IDENTIFICATION</scope>
    <source>
        <strain evidence="2">wikel</strain>
    </source>
</reference>
<keyword evidence="3" id="KW-1185">Reference proteome</keyword>
<dbReference type="PaxDb" id="6945-B7PS48"/>
<dbReference type="VEuPathDB" id="VectorBase:ISCW008273"/>
<dbReference type="EnsemblMetazoa" id="ISCW008273-RA">
    <property type="protein sequence ID" value="ISCW008273-PA"/>
    <property type="gene ID" value="ISCW008273"/>
</dbReference>
<reference evidence="1 3" key="1">
    <citation type="submission" date="2008-03" db="EMBL/GenBank/DDBJ databases">
        <title>Annotation of Ixodes scapularis.</title>
        <authorList>
            <consortium name="Ixodes scapularis Genome Project Consortium"/>
            <person name="Caler E."/>
            <person name="Hannick L.I."/>
            <person name="Bidwell S."/>
            <person name="Joardar V."/>
            <person name="Thiagarajan M."/>
            <person name="Amedeo P."/>
            <person name="Galinsky K.J."/>
            <person name="Schobel S."/>
            <person name="Inman J."/>
            <person name="Hostetler J."/>
            <person name="Miller J."/>
            <person name="Hammond M."/>
            <person name="Megy K."/>
            <person name="Lawson D."/>
            <person name="Kodira C."/>
            <person name="Sutton G."/>
            <person name="Meyer J."/>
            <person name="Hill C.A."/>
            <person name="Birren B."/>
            <person name="Nene V."/>
            <person name="Collins F."/>
            <person name="Alarcon-Chaidez F."/>
            <person name="Wikel S."/>
            <person name="Strausberg R."/>
        </authorList>
    </citation>
    <scope>NUCLEOTIDE SEQUENCE [LARGE SCALE GENOMIC DNA]</scope>
    <source>
        <strain evidence="3">Wikel</strain>
        <strain evidence="1">Wikel colony</strain>
    </source>
</reference>
<dbReference type="VEuPathDB" id="VectorBase:ISCI008273"/>
<evidence type="ECO:0000313" key="2">
    <source>
        <dbReference type="EnsemblMetazoa" id="ISCW008273-PA"/>
    </source>
</evidence>
<dbReference type="InParanoid" id="B7PS48"/>
<proteinExistence type="predicted"/>
<dbReference type="EMBL" id="DS776858">
    <property type="protein sequence ID" value="EEC09420.1"/>
    <property type="molecule type" value="Genomic_DNA"/>
</dbReference>
<name>B7PS48_IXOSC</name>